<protein>
    <submittedName>
        <fullName evidence="1">Uncharacterized protein</fullName>
    </submittedName>
</protein>
<evidence type="ECO:0000313" key="1">
    <source>
        <dbReference type="EMBL" id="OMO94750.1"/>
    </source>
</evidence>
<organism evidence="1 2">
    <name type="scientific">Corchorus olitorius</name>
    <dbReference type="NCBI Taxonomy" id="93759"/>
    <lineage>
        <taxon>Eukaryota</taxon>
        <taxon>Viridiplantae</taxon>
        <taxon>Streptophyta</taxon>
        <taxon>Embryophyta</taxon>
        <taxon>Tracheophyta</taxon>
        <taxon>Spermatophyta</taxon>
        <taxon>Magnoliopsida</taxon>
        <taxon>eudicotyledons</taxon>
        <taxon>Gunneridae</taxon>
        <taxon>Pentapetalae</taxon>
        <taxon>rosids</taxon>
        <taxon>malvids</taxon>
        <taxon>Malvales</taxon>
        <taxon>Malvaceae</taxon>
        <taxon>Grewioideae</taxon>
        <taxon>Apeibeae</taxon>
        <taxon>Corchorus</taxon>
    </lineage>
</organism>
<comment type="caution">
    <text evidence="1">The sequence shown here is derived from an EMBL/GenBank/DDBJ whole genome shotgun (WGS) entry which is preliminary data.</text>
</comment>
<accession>A0A1R3JIY4</accession>
<dbReference type="AlphaFoldDB" id="A0A1R3JIY4"/>
<dbReference type="Proteomes" id="UP000187203">
    <property type="component" value="Unassembled WGS sequence"/>
</dbReference>
<sequence>MAVDAKLSILDRLVQSHGIKNIPTRKQLMKLLGDDSVKENSEDQARVYIAVRGIEPTKAKL</sequence>
<dbReference type="EMBL" id="AWUE01015977">
    <property type="protein sequence ID" value="OMO94750.1"/>
    <property type="molecule type" value="Genomic_DNA"/>
</dbReference>
<keyword evidence="2" id="KW-1185">Reference proteome</keyword>
<reference evidence="2" key="1">
    <citation type="submission" date="2013-09" db="EMBL/GenBank/DDBJ databases">
        <title>Corchorus olitorius genome sequencing.</title>
        <authorList>
            <person name="Alam M."/>
            <person name="Haque M.S."/>
            <person name="Islam M.S."/>
            <person name="Emdad E.M."/>
            <person name="Islam M.M."/>
            <person name="Ahmed B."/>
            <person name="Halim A."/>
            <person name="Hossen Q.M.M."/>
            <person name="Hossain M.Z."/>
            <person name="Ahmed R."/>
            <person name="Khan M.M."/>
            <person name="Islam R."/>
            <person name="Rashid M.M."/>
            <person name="Khan S.A."/>
            <person name="Rahman M.S."/>
            <person name="Alam M."/>
            <person name="Yahiya A.S."/>
            <person name="Khan M.S."/>
            <person name="Azam M.S."/>
            <person name="Haque T."/>
            <person name="Lashkar M.Z.H."/>
            <person name="Akhand A.I."/>
            <person name="Morshed G."/>
            <person name="Roy S."/>
            <person name="Uddin K.S."/>
            <person name="Rabeya T."/>
            <person name="Hossain A.S."/>
            <person name="Chowdhury A."/>
            <person name="Snigdha A.R."/>
            <person name="Mortoza M.S."/>
            <person name="Matin S.A."/>
            <person name="Hoque S.M.E."/>
            <person name="Islam M.K."/>
            <person name="Roy D.K."/>
            <person name="Haider R."/>
            <person name="Moosa M.M."/>
            <person name="Elias S.M."/>
            <person name="Hasan A.M."/>
            <person name="Jahan S."/>
            <person name="Shafiuddin M."/>
            <person name="Mahmood N."/>
            <person name="Shommy N.S."/>
        </authorList>
    </citation>
    <scope>NUCLEOTIDE SEQUENCE [LARGE SCALE GENOMIC DNA]</scope>
    <source>
        <strain evidence="2">cv. O-4</strain>
    </source>
</reference>
<gene>
    <name evidence="1" type="ORF">COLO4_16170</name>
</gene>
<proteinExistence type="predicted"/>
<evidence type="ECO:0000313" key="2">
    <source>
        <dbReference type="Proteomes" id="UP000187203"/>
    </source>
</evidence>
<name>A0A1R3JIY4_9ROSI</name>